<dbReference type="Proteomes" id="UP000219259">
    <property type="component" value="Unassembled WGS sequence"/>
</dbReference>
<name>A0A1D3UX44_TANFO</name>
<evidence type="ECO:0000313" key="5">
    <source>
        <dbReference type="Proteomes" id="UP000219259"/>
    </source>
</evidence>
<dbReference type="RefSeq" id="WP_014226390.1">
    <property type="nucleotide sequence ID" value="NZ_CAJPTF010000014.1"/>
</dbReference>
<dbReference type="GeneID" id="34760021"/>
<dbReference type="Pfam" id="PF00881">
    <property type="entry name" value="Nitroreductase"/>
    <property type="match status" value="2"/>
</dbReference>
<accession>A0A1D3UX44</accession>
<dbReference type="PANTHER" id="PTHR23026">
    <property type="entry name" value="NADPH NITROREDUCTASE"/>
    <property type="match status" value="1"/>
</dbReference>
<keyword evidence="3" id="KW-0560">Oxidoreductase</keyword>
<proteinExistence type="predicted"/>
<organism evidence="3 4">
    <name type="scientific">Tannerella forsythia</name>
    <name type="common">Bacteroides forsythus</name>
    <dbReference type="NCBI Taxonomy" id="28112"/>
    <lineage>
        <taxon>Bacteria</taxon>
        <taxon>Pseudomonadati</taxon>
        <taxon>Bacteroidota</taxon>
        <taxon>Bacteroidia</taxon>
        <taxon>Bacteroidales</taxon>
        <taxon>Tannerellaceae</taxon>
        <taxon>Tannerella</taxon>
    </lineage>
</organism>
<dbReference type="InterPro" id="IPR000415">
    <property type="entry name" value="Nitroreductase-like"/>
</dbReference>
<dbReference type="InterPro" id="IPR050627">
    <property type="entry name" value="Nitroreductase/BluB"/>
</dbReference>
<dbReference type="OMA" id="GMERKPF"/>
<feature type="domain" description="Nitroreductase" evidence="1">
    <location>
        <begin position="8"/>
        <end position="61"/>
    </location>
</feature>
<feature type="domain" description="Nitroreductase" evidence="1">
    <location>
        <begin position="91"/>
        <end position="152"/>
    </location>
</feature>
<gene>
    <name evidence="3" type="primary">nfrA2</name>
    <name evidence="2" type="ORF">CLI86_10890</name>
    <name evidence="3" type="ORF">TFUB20_02714</name>
</gene>
<dbReference type="AlphaFoldDB" id="A0A1D3UX44"/>
<dbReference type="EMBL" id="FMMM01000088">
    <property type="protein sequence ID" value="SCQ24846.1"/>
    <property type="molecule type" value="Genomic_DNA"/>
</dbReference>
<dbReference type="Proteomes" id="UP000182057">
    <property type="component" value="Unassembled WGS sequence"/>
</dbReference>
<evidence type="ECO:0000313" key="2">
    <source>
        <dbReference type="EMBL" id="PDP42970.1"/>
    </source>
</evidence>
<dbReference type="PANTHER" id="PTHR23026:SF117">
    <property type="entry name" value="NITROREDUCTASE"/>
    <property type="match status" value="1"/>
</dbReference>
<evidence type="ECO:0000259" key="1">
    <source>
        <dbReference type="Pfam" id="PF00881"/>
    </source>
</evidence>
<dbReference type="OrthoDB" id="9809288at2"/>
<dbReference type="Gene3D" id="3.40.109.10">
    <property type="entry name" value="NADH Oxidase"/>
    <property type="match status" value="1"/>
</dbReference>
<protein>
    <submittedName>
        <fullName evidence="3">FMN reductase [NAD(P)H]</fullName>
        <ecNumber evidence="3">1.5.1.39</ecNumber>
    </submittedName>
    <submittedName>
        <fullName evidence="2">NAD(P)H nitroreductase</fullName>
    </submittedName>
</protein>
<dbReference type="EMBL" id="NSLJ01000032">
    <property type="protein sequence ID" value="PDP42970.1"/>
    <property type="molecule type" value="Genomic_DNA"/>
</dbReference>
<dbReference type="GO" id="GO:0008752">
    <property type="term" value="F:FMN reductase [NAD(P)H] activity"/>
    <property type="evidence" value="ECO:0007669"/>
    <property type="project" value="UniProtKB-EC"/>
</dbReference>
<reference evidence="2 5" key="2">
    <citation type="submission" date="2017-09" db="EMBL/GenBank/DDBJ databases">
        <title>Phase variable restriction modification systems are present in the genome sequences of periodontal pathogens Prevotella intermedia, Tannerella forsythia and Porphyromonas gingivalis.</title>
        <authorList>
            <person name="Haigh R.D."/>
            <person name="Crawford L."/>
            <person name="Ralph J."/>
            <person name="Wanford J."/>
            <person name="Vartoukian S.R."/>
            <person name="Hijazib K."/>
            <person name="Wade W."/>
            <person name="Oggioni M.R."/>
        </authorList>
    </citation>
    <scope>NUCLEOTIDE SEQUENCE [LARGE SCALE GENOMIC DNA]</scope>
    <source>
        <strain evidence="2 5">WW11663</strain>
    </source>
</reference>
<sequence>MEDFNALITRRRSTRKFTDELIAPEEVQQLLKAALMAPTSKNSHSWQFITVEDKDMLTQLARCKSAGGGFLEGCALAVVVLGDMTISDVWVEDASIAAIYMQLQAEDLGIGSCWCHVRNRLTADERDSEQYVRDLLDIPYQMGVLCIIGFGHKDQERKPFDESHLLWEKVHIGKFALPGTSEEATQA</sequence>
<evidence type="ECO:0000313" key="4">
    <source>
        <dbReference type="Proteomes" id="UP000182057"/>
    </source>
</evidence>
<dbReference type="CDD" id="cd02151">
    <property type="entry name" value="nitroreductase"/>
    <property type="match status" value="1"/>
</dbReference>
<dbReference type="EC" id="1.5.1.39" evidence="3"/>
<reference evidence="3 4" key="1">
    <citation type="submission" date="2016-09" db="EMBL/GenBank/DDBJ databases">
        <authorList>
            <person name="Capua I."/>
            <person name="De Benedictis P."/>
            <person name="Joannis T."/>
            <person name="Lombin L.H."/>
            <person name="Cattoli G."/>
        </authorList>
    </citation>
    <scope>NUCLEOTIDE SEQUENCE [LARGE SCALE GENOMIC DNA]</scope>
    <source>
        <strain evidence="3 4">UB20</strain>
    </source>
</reference>
<dbReference type="InterPro" id="IPR029479">
    <property type="entry name" value="Nitroreductase"/>
</dbReference>
<dbReference type="SUPFAM" id="SSF55469">
    <property type="entry name" value="FMN-dependent nitroreductase-like"/>
    <property type="match status" value="1"/>
</dbReference>
<evidence type="ECO:0000313" key="3">
    <source>
        <dbReference type="EMBL" id="SCQ24846.1"/>
    </source>
</evidence>